<gene>
    <name evidence="2" type="ORF">K437DRAFT_253559</name>
</gene>
<dbReference type="EMBL" id="JMSN01000005">
    <property type="protein sequence ID" value="KDN52926.1"/>
    <property type="molecule type" value="Genomic_DNA"/>
</dbReference>
<accession>A0A066WGL7</accession>
<organism evidence="2 3">
    <name type="scientific">Tilletiaria anomala (strain ATCC 24038 / CBS 436.72 / UBC 951)</name>
    <dbReference type="NCBI Taxonomy" id="1037660"/>
    <lineage>
        <taxon>Eukaryota</taxon>
        <taxon>Fungi</taxon>
        <taxon>Dikarya</taxon>
        <taxon>Basidiomycota</taxon>
        <taxon>Ustilaginomycotina</taxon>
        <taxon>Exobasidiomycetes</taxon>
        <taxon>Georgefischeriales</taxon>
        <taxon>Tilletiariaceae</taxon>
        <taxon>Tilletiaria</taxon>
    </lineage>
</organism>
<feature type="compositionally biased region" description="Basic residues" evidence="1">
    <location>
        <begin position="92"/>
        <end position="106"/>
    </location>
</feature>
<feature type="compositionally biased region" description="Basic and acidic residues" evidence="1">
    <location>
        <begin position="27"/>
        <end position="38"/>
    </location>
</feature>
<evidence type="ECO:0000313" key="2">
    <source>
        <dbReference type="EMBL" id="KDN52926.1"/>
    </source>
</evidence>
<feature type="region of interest" description="Disordered" evidence="1">
    <location>
        <begin position="1"/>
        <end position="146"/>
    </location>
</feature>
<sequence length="146" mass="15769">MGGANGKGKAGPRVPSARKGSGKKRKTFSEDLGLDHLKALTAQIAGEKDERHQKRLERAKQQQEQSASKLKHQDGSASRGKGVKRLDEVKARLKAKVREKAKRRKEARNQKASVSDSSMGMEGKSAAPASPVGPDISKKRKTVAFA</sequence>
<evidence type="ECO:0000313" key="3">
    <source>
        <dbReference type="Proteomes" id="UP000027361"/>
    </source>
</evidence>
<proteinExistence type="predicted"/>
<dbReference type="GeneID" id="25263607"/>
<comment type="caution">
    <text evidence="2">The sequence shown here is derived from an EMBL/GenBank/DDBJ whole genome shotgun (WGS) entry which is preliminary data.</text>
</comment>
<dbReference type="OMA" id="GEKDERH"/>
<dbReference type="AlphaFoldDB" id="A0A066WGL7"/>
<dbReference type="Proteomes" id="UP000027361">
    <property type="component" value="Unassembled WGS sequence"/>
</dbReference>
<protein>
    <submittedName>
        <fullName evidence="2">Uncharacterized protein</fullName>
    </submittedName>
</protein>
<feature type="compositionally biased region" description="Basic and acidic residues" evidence="1">
    <location>
        <begin position="46"/>
        <end position="61"/>
    </location>
</feature>
<dbReference type="HOGENOM" id="CLU_1778753_0_0_1"/>
<dbReference type="RefSeq" id="XP_013245765.1">
    <property type="nucleotide sequence ID" value="XM_013390311.1"/>
</dbReference>
<name>A0A066WGL7_TILAU</name>
<evidence type="ECO:0000256" key="1">
    <source>
        <dbReference type="SAM" id="MobiDB-lite"/>
    </source>
</evidence>
<dbReference type="InParanoid" id="A0A066WGL7"/>
<reference evidence="2 3" key="1">
    <citation type="submission" date="2014-05" db="EMBL/GenBank/DDBJ databases">
        <title>Draft genome sequence of a rare smut relative, Tilletiaria anomala UBC 951.</title>
        <authorList>
            <consortium name="DOE Joint Genome Institute"/>
            <person name="Toome M."/>
            <person name="Kuo A."/>
            <person name="Henrissat B."/>
            <person name="Lipzen A."/>
            <person name="Tritt A."/>
            <person name="Yoshinaga Y."/>
            <person name="Zane M."/>
            <person name="Barry K."/>
            <person name="Grigoriev I.V."/>
            <person name="Spatafora J.W."/>
            <person name="Aimea M.C."/>
        </authorList>
    </citation>
    <scope>NUCLEOTIDE SEQUENCE [LARGE SCALE GENOMIC DNA]</scope>
    <source>
        <strain evidence="2 3">UBC 951</strain>
    </source>
</reference>
<keyword evidence="3" id="KW-1185">Reference proteome</keyword>